<dbReference type="Pfam" id="PF00787">
    <property type="entry name" value="PX"/>
    <property type="match status" value="1"/>
</dbReference>
<name>A0A401S353_CHIPU</name>
<accession>A0A401S353</accession>
<comment type="caution">
    <text evidence="8">The sequence shown here is derived from an EMBL/GenBank/DDBJ whole genome shotgun (WGS) entry which is preliminary data.</text>
</comment>
<keyword evidence="4" id="KW-0653">Protein transport</keyword>
<dbReference type="InterPro" id="IPR011990">
    <property type="entry name" value="TPR-like_helical_dom_sf"/>
</dbReference>
<dbReference type="InterPro" id="IPR039937">
    <property type="entry name" value="SNX20/SNX21"/>
</dbReference>
<keyword evidence="9" id="KW-1185">Reference proteome</keyword>
<dbReference type="InterPro" id="IPR036871">
    <property type="entry name" value="PX_dom_sf"/>
</dbReference>
<evidence type="ECO:0000256" key="6">
    <source>
        <dbReference type="ARBA" id="ARBA00023136"/>
    </source>
</evidence>
<feature type="domain" description="PX" evidence="7">
    <location>
        <begin position="77"/>
        <end position="194"/>
    </location>
</feature>
<dbReference type="OMA" id="ISCQVRK"/>
<sequence>MEDYKQNDSSLNNERSAAFCYKNPIKEQSVTGAAQGCSSDVSQQNKAPSSATVPEATLTTKQLLQYWNNMNKKVKPIRLLFDIPETRTVEEQGSKYVMYKVVVIKSGTYDGSQAYAERRYSDFEKLHKNILRNFKEEIEGITFPKKIVAGNFMQEKIIERKLALMDYLGQLYAIKDIRESDEFIEFFYLPEVQEGYNCLRSGQYTRALNCLLNVLSLQEKLCMRYYDRLVLTLSAISVCCRDLGNIDDAYQFCEKGGLILPKHSRHRYLIPLLKVQINLGNELGKDMRHLQKKVTELEEQHGCQSNLPSLKELVVQEYIQ</sequence>
<evidence type="ECO:0000256" key="4">
    <source>
        <dbReference type="ARBA" id="ARBA00022927"/>
    </source>
</evidence>
<keyword evidence="5" id="KW-0446">Lipid-binding</keyword>
<reference evidence="8 9" key="1">
    <citation type="journal article" date="2018" name="Nat. Ecol. Evol.">
        <title>Shark genomes provide insights into elasmobranch evolution and the origin of vertebrates.</title>
        <authorList>
            <person name="Hara Y"/>
            <person name="Yamaguchi K"/>
            <person name="Onimaru K"/>
            <person name="Kadota M"/>
            <person name="Koyanagi M"/>
            <person name="Keeley SD"/>
            <person name="Tatsumi K"/>
            <person name="Tanaka K"/>
            <person name="Motone F"/>
            <person name="Kageyama Y"/>
            <person name="Nozu R"/>
            <person name="Adachi N"/>
            <person name="Nishimura O"/>
            <person name="Nakagawa R"/>
            <person name="Tanegashima C"/>
            <person name="Kiyatake I"/>
            <person name="Matsumoto R"/>
            <person name="Murakumo K"/>
            <person name="Nishida K"/>
            <person name="Terakita A"/>
            <person name="Kuratani S"/>
            <person name="Sato K"/>
            <person name="Hyodo S Kuraku.S."/>
        </authorList>
    </citation>
    <scope>NUCLEOTIDE SEQUENCE [LARGE SCALE GENOMIC DNA]</scope>
</reference>
<dbReference type="SMART" id="SM00312">
    <property type="entry name" value="PX"/>
    <property type="match status" value="1"/>
</dbReference>
<evidence type="ECO:0000313" key="9">
    <source>
        <dbReference type="Proteomes" id="UP000287033"/>
    </source>
</evidence>
<evidence type="ECO:0000256" key="2">
    <source>
        <dbReference type="ARBA" id="ARBA00022448"/>
    </source>
</evidence>
<gene>
    <name evidence="8" type="ORF">chiPu_0003223</name>
</gene>
<dbReference type="GO" id="GO:0015031">
    <property type="term" value="P:protein transport"/>
    <property type="evidence" value="ECO:0007669"/>
    <property type="project" value="UniProtKB-KW"/>
</dbReference>
<evidence type="ECO:0000313" key="8">
    <source>
        <dbReference type="EMBL" id="GCC24821.1"/>
    </source>
</evidence>
<dbReference type="Gene3D" id="1.25.40.10">
    <property type="entry name" value="Tetratricopeptide repeat domain"/>
    <property type="match status" value="1"/>
</dbReference>
<dbReference type="PANTHER" id="PTHR20939:SF1">
    <property type="entry name" value="SORTING NEXIN-20"/>
    <property type="match status" value="1"/>
</dbReference>
<evidence type="ECO:0000256" key="5">
    <source>
        <dbReference type="ARBA" id="ARBA00023121"/>
    </source>
</evidence>
<dbReference type="EMBL" id="BEZZ01000068">
    <property type="protein sequence ID" value="GCC24821.1"/>
    <property type="molecule type" value="Genomic_DNA"/>
</dbReference>
<dbReference type="Proteomes" id="UP000287033">
    <property type="component" value="Unassembled WGS sequence"/>
</dbReference>
<keyword evidence="3" id="KW-0967">Endosome</keyword>
<dbReference type="Gene3D" id="3.30.1520.10">
    <property type="entry name" value="Phox-like domain"/>
    <property type="match status" value="1"/>
</dbReference>
<dbReference type="PROSITE" id="PS50195">
    <property type="entry name" value="PX"/>
    <property type="match status" value="1"/>
</dbReference>
<dbReference type="GO" id="GO:1901981">
    <property type="term" value="F:phosphatidylinositol phosphate binding"/>
    <property type="evidence" value="ECO:0007669"/>
    <property type="project" value="TreeGrafter"/>
</dbReference>
<dbReference type="STRING" id="137246.A0A401S353"/>
<organism evidence="8 9">
    <name type="scientific">Chiloscyllium punctatum</name>
    <name type="common">Brownbanded bambooshark</name>
    <name type="synonym">Hemiscyllium punctatum</name>
    <dbReference type="NCBI Taxonomy" id="137246"/>
    <lineage>
        <taxon>Eukaryota</taxon>
        <taxon>Metazoa</taxon>
        <taxon>Chordata</taxon>
        <taxon>Craniata</taxon>
        <taxon>Vertebrata</taxon>
        <taxon>Chondrichthyes</taxon>
        <taxon>Elasmobranchii</taxon>
        <taxon>Galeomorphii</taxon>
        <taxon>Galeoidea</taxon>
        <taxon>Orectolobiformes</taxon>
        <taxon>Hemiscylliidae</taxon>
        <taxon>Chiloscyllium</taxon>
    </lineage>
</organism>
<evidence type="ECO:0000256" key="3">
    <source>
        <dbReference type="ARBA" id="ARBA00022753"/>
    </source>
</evidence>
<keyword evidence="6" id="KW-0472">Membrane</keyword>
<evidence type="ECO:0000259" key="7">
    <source>
        <dbReference type="PROSITE" id="PS50195"/>
    </source>
</evidence>
<proteinExistence type="predicted"/>
<evidence type="ECO:0000256" key="1">
    <source>
        <dbReference type="ARBA" id="ARBA00004469"/>
    </source>
</evidence>
<dbReference type="OrthoDB" id="10254720at2759"/>
<keyword evidence="2" id="KW-0813">Transport</keyword>
<dbReference type="AlphaFoldDB" id="A0A401S353"/>
<dbReference type="SUPFAM" id="SSF48452">
    <property type="entry name" value="TPR-like"/>
    <property type="match status" value="1"/>
</dbReference>
<protein>
    <recommendedName>
        <fullName evidence="7">PX domain-containing protein</fullName>
    </recommendedName>
</protein>
<dbReference type="PANTHER" id="PTHR20939">
    <property type="entry name" value="SORTING NEXIN 20, 21"/>
    <property type="match status" value="1"/>
</dbReference>
<comment type="subcellular location">
    <subcellularLocation>
        <location evidence="1">Early endosome membrane</location>
        <topology evidence="1">Peripheral membrane protein</topology>
        <orientation evidence="1">Cytoplasmic side</orientation>
    </subcellularLocation>
</comment>
<dbReference type="InterPro" id="IPR001683">
    <property type="entry name" value="PX_dom"/>
</dbReference>
<dbReference type="SUPFAM" id="SSF64268">
    <property type="entry name" value="PX domain"/>
    <property type="match status" value="1"/>
</dbReference>
<dbReference type="GO" id="GO:0031901">
    <property type="term" value="C:early endosome membrane"/>
    <property type="evidence" value="ECO:0007669"/>
    <property type="project" value="UniProtKB-SubCell"/>
</dbReference>